<evidence type="ECO:0000256" key="1">
    <source>
        <dbReference type="SAM" id="MobiDB-lite"/>
    </source>
</evidence>
<feature type="region of interest" description="Disordered" evidence="1">
    <location>
        <begin position="49"/>
        <end position="80"/>
    </location>
</feature>
<organism evidence="2 3">
    <name type="scientific">Solea senegalensis</name>
    <name type="common">Senegalese sole</name>
    <dbReference type="NCBI Taxonomy" id="28829"/>
    <lineage>
        <taxon>Eukaryota</taxon>
        <taxon>Metazoa</taxon>
        <taxon>Chordata</taxon>
        <taxon>Craniata</taxon>
        <taxon>Vertebrata</taxon>
        <taxon>Euteleostomi</taxon>
        <taxon>Actinopterygii</taxon>
        <taxon>Neopterygii</taxon>
        <taxon>Teleostei</taxon>
        <taxon>Neoteleostei</taxon>
        <taxon>Acanthomorphata</taxon>
        <taxon>Carangaria</taxon>
        <taxon>Pleuronectiformes</taxon>
        <taxon>Pleuronectoidei</taxon>
        <taxon>Soleidae</taxon>
        <taxon>Solea</taxon>
    </lineage>
</organism>
<reference evidence="2 3" key="1">
    <citation type="journal article" date="2021" name="Sci. Rep.">
        <title>Chromosome anchoring in Senegalese sole (Solea senegalensis) reveals sex-associated markers and genome rearrangements in flatfish.</title>
        <authorList>
            <person name="Guerrero-Cozar I."/>
            <person name="Gomez-Garrido J."/>
            <person name="Berbel C."/>
            <person name="Martinez-Blanch J.F."/>
            <person name="Alioto T."/>
            <person name="Claros M.G."/>
            <person name="Gagnaire P.A."/>
            <person name="Manchado M."/>
        </authorList>
    </citation>
    <scope>NUCLEOTIDE SEQUENCE [LARGE SCALE GENOMIC DNA]</scope>
    <source>
        <strain evidence="2">Sse05_10M</strain>
    </source>
</reference>
<dbReference type="AlphaFoldDB" id="A0AAV6PUT1"/>
<comment type="caution">
    <text evidence="2">The sequence shown here is derived from an EMBL/GenBank/DDBJ whole genome shotgun (WGS) entry which is preliminary data.</text>
</comment>
<accession>A0AAV6PUT1</accession>
<dbReference type="Proteomes" id="UP000693946">
    <property type="component" value="Linkage Group LG9"/>
</dbReference>
<sequence length="101" mass="11165">MKGRCIVCYPQVCSLLDAYCSSDFVPGTGQRGTPQHKARCALSNFFHDPRRRAQSQPPPGGFNSRFTSKAISPVGGYGSKKKIKCGNQMKDAWSFQDCEQD</sequence>
<proteinExistence type="predicted"/>
<name>A0AAV6PUT1_SOLSE</name>
<gene>
    <name evidence="2" type="ORF">JOB18_044817</name>
</gene>
<evidence type="ECO:0000313" key="2">
    <source>
        <dbReference type="EMBL" id="KAG7476083.1"/>
    </source>
</evidence>
<evidence type="ECO:0000313" key="3">
    <source>
        <dbReference type="Proteomes" id="UP000693946"/>
    </source>
</evidence>
<dbReference type="EMBL" id="JAGKHQ010000021">
    <property type="protein sequence ID" value="KAG7476083.1"/>
    <property type="molecule type" value="Genomic_DNA"/>
</dbReference>
<protein>
    <submittedName>
        <fullName evidence="2">Uncharacterized protein</fullName>
    </submittedName>
</protein>
<keyword evidence="3" id="KW-1185">Reference proteome</keyword>